<reference evidence="2 3" key="1">
    <citation type="submission" date="2018-02" db="EMBL/GenBank/DDBJ databases">
        <title>Subsurface microbial communities from deep shales in Ohio and West Virginia, USA.</title>
        <authorList>
            <person name="Wrighton K."/>
        </authorList>
    </citation>
    <scope>NUCLEOTIDE SEQUENCE [LARGE SCALE GENOMIC DNA]</scope>
    <source>
        <strain evidence="2 3">MARC-MIP3H16</strain>
    </source>
</reference>
<keyword evidence="1" id="KW-0175">Coiled coil</keyword>
<organism evidence="2 3">
    <name type="scientific">Malaciobacter marinus</name>
    <dbReference type="NCBI Taxonomy" id="505249"/>
    <lineage>
        <taxon>Bacteria</taxon>
        <taxon>Pseudomonadati</taxon>
        <taxon>Campylobacterota</taxon>
        <taxon>Epsilonproteobacteria</taxon>
        <taxon>Campylobacterales</taxon>
        <taxon>Arcobacteraceae</taxon>
        <taxon>Malaciobacter</taxon>
    </lineage>
</organism>
<dbReference type="Proteomes" id="UP000239861">
    <property type="component" value="Unassembled WGS sequence"/>
</dbReference>
<comment type="caution">
    <text evidence="2">The sequence shown here is derived from an EMBL/GenBank/DDBJ whole genome shotgun (WGS) entry which is preliminary data.</text>
</comment>
<evidence type="ECO:0000256" key="1">
    <source>
        <dbReference type="SAM" id="Coils"/>
    </source>
</evidence>
<sequence>MERRDWSLKALSELVYIDSLESYDKAQALVRWNKDYLTSNKITDFDLSLQDLEKLSELFFKNIAFLKEYRKETQDELKQTQKLKEFAKNK</sequence>
<dbReference type="AlphaFoldDB" id="A0AB36ZV14"/>
<name>A0AB36ZV14_9BACT</name>
<feature type="coiled-coil region" evidence="1">
    <location>
        <begin position="63"/>
        <end position="90"/>
    </location>
</feature>
<gene>
    <name evidence="2" type="ORF">B0F89_11238</name>
</gene>
<dbReference type="RefSeq" id="WP_079577687.1">
    <property type="nucleotide sequence ID" value="NZ_FUYO01000007.1"/>
</dbReference>
<accession>A0AB36ZV14</accession>
<evidence type="ECO:0000313" key="3">
    <source>
        <dbReference type="Proteomes" id="UP000239861"/>
    </source>
</evidence>
<dbReference type="EMBL" id="PTIW01000012">
    <property type="protein sequence ID" value="PPK61148.1"/>
    <property type="molecule type" value="Genomic_DNA"/>
</dbReference>
<evidence type="ECO:0000313" key="2">
    <source>
        <dbReference type="EMBL" id="PPK61148.1"/>
    </source>
</evidence>
<proteinExistence type="predicted"/>
<protein>
    <submittedName>
        <fullName evidence="2">Uncharacterized protein</fullName>
    </submittedName>
</protein>